<evidence type="ECO:0000313" key="22">
    <source>
        <dbReference type="Proteomes" id="UP000094336"/>
    </source>
</evidence>
<evidence type="ECO:0000256" key="16">
    <source>
        <dbReference type="ARBA" id="ARBA00023136"/>
    </source>
</evidence>
<dbReference type="GO" id="GO:0004322">
    <property type="term" value="F:ferroxidase activity"/>
    <property type="evidence" value="ECO:0007669"/>
    <property type="project" value="TreeGrafter"/>
</dbReference>
<dbReference type="Gene3D" id="2.60.40.420">
    <property type="entry name" value="Cupredoxins - blue copper proteins"/>
    <property type="match status" value="3"/>
</dbReference>
<evidence type="ECO:0000256" key="2">
    <source>
        <dbReference type="ARBA" id="ARBA00004162"/>
    </source>
</evidence>
<evidence type="ECO:0000256" key="8">
    <source>
        <dbReference type="ARBA" id="ARBA00022723"/>
    </source>
</evidence>
<evidence type="ECO:0000256" key="15">
    <source>
        <dbReference type="ARBA" id="ARBA00023065"/>
    </source>
</evidence>
<dbReference type="EMBL" id="KV454427">
    <property type="protein sequence ID" value="ODQ81782.1"/>
    <property type="molecule type" value="Genomic_DNA"/>
</dbReference>
<dbReference type="Pfam" id="PF07731">
    <property type="entry name" value="Cu-oxidase_2"/>
    <property type="match status" value="1"/>
</dbReference>
<evidence type="ECO:0000256" key="12">
    <source>
        <dbReference type="ARBA" id="ARBA00023002"/>
    </source>
</evidence>
<comment type="subcellular location">
    <subcellularLocation>
        <location evidence="2">Cell membrane</location>
        <topology evidence="2">Single-pass membrane protein</topology>
    </subcellularLocation>
</comment>
<dbReference type="FunFam" id="2.60.40.420:FF:000025">
    <property type="entry name" value="FET5p Multicopper oxidase"/>
    <property type="match status" value="1"/>
</dbReference>
<evidence type="ECO:0000256" key="18">
    <source>
        <dbReference type="SAM" id="MobiDB-lite"/>
    </source>
</evidence>
<keyword evidence="14" id="KW-0186">Copper</keyword>
<feature type="compositionally biased region" description="Polar residues" evidence="18">
    <location>
        <begin position="291"/>
        <end position="300"/>
    </location>
</feature>
<comment type="similarity">
    <text evidence="3">Belongs to the multicopper oxidase family.</text>
</comment>
<dbReference type="SUPFAM" id="SSF81383">
    <property type="entry name" value="F-box domain"/>
    <property type="match status" value="1"/>
</dbReference>
<evidence type="ECO:0000256" key="10">
    <source>
        <dbReference type="ARBA" id="ARBA00022737"/>
    </source>
</evidence>
<sequence length="1161" mass="130694">MKRFQLIGRRNRLVKNATPTYPPLHLLGLPLEIILLVVSHLDRRTWLLLALTCQQLYQQVTQNFLYKNIFLPNQTAVIKCYKSLLKTPKFIKNIASITFSRPTDSLGPALVNIGNCYNYSLENINDTVVEPYVESLLKLTKLCHQYKKGGNPLRVNLKDITPKFQFSQNNNLLTRLVQEKADVTVNPNPGIDEPEFDTLLTSPDVSLTSETGWHIPMRGNLLWPFGVVKKLTLQQMILDNESLVKKSNMALVNKEHQLFNTSIVLCKDHIHHHSSNEGAAIDGRRKERNLSETVKSENLASTRSPSPVSRSTSILLSFRKSIQASSAGSAISPVPTIMSPPRNGVGLPTTSISRRYSGSGRSKPNTDEYYSPIEELVLEACMIKITKFALIDQYFKNCHTLRLYRLKQIQDLVIVSSFKELVCLDIDLGSWFFYQPAKVAGNTPRKVGCTGCIDHDGFLINYDRFGNFLKHLCQRNRNLKEIVFTGVGFLSSKVLRLPVKPPPVAAVAPEPTHNPVEAAIIASTAEETVVIEDPNEIVLHNLYRFITMLSQFKHVELRPNSQRSRAATHEFYYNVTWVSANPDGVKERQVVGWNNTWPLPNLEVTTGDRVIVHLTNGLGNWNTSLHFHGLFQTGTNQMDGPEMITQCPIVPGDTMVYNFTVPNQAGTYWYHSHTSGQYGDGFRGAFIIHDTKPLPFDYDEELVLTISEWYHDDFFTLKPKFLNLYNPTGAEPIPQNVLWNDTRNGTWKVEPGKTYLLRIINVGGFVSQYLYMEDHSFTVVEVDGVYVEKNVTDMIYITSAQRYSALITMKNDTSRNYAFMQGIDTVMLDTQPKDLVVNGTNWIVYNEDAEMPGPYIVDSYDILDDFYLQPVEKEEILGDPDYRITVDVIMDNLGNGINYAFFNNISFTSPKLPVLASVMSSGNLSTNAAIYGSNTNSFVLAKDEIVEIVLNNQDTGKHPFHLHGHTFQAIERGPSYLNADVPVPWDPSAPYDAPEYPMRRDVFYARSQSYFRIRFKANNPGVWFFHCHIEWHLLQGLALVLIEDPLGIQENQTLSDNWLSICEAASIPTEGNAAANKVDYLDLSGENRQFKALPAGFTAKGIVALVFSCISGFLGVIAIAIYGMADISDIEARTAQGLNIDLAEEEEEEESNVEVSTNTSK</sequence>
<feature type="region of interest" description="Disordered" evidence="18">
    <location>
        <begin position="333"/>
        <end position="364"/>
    </location>
</feature>
<dbReference type="AlphaFoldDB" id="A0A1E3QXI8"/>
<dbReference type="InterPro" id="IPR011706">
    <property type="entry name" value="Cu-oxidase_C"/>
</dbReference>
<dbReference type="InterPro" id="IPR045087">
    <property type="entry name" value="Cu-oxidase_fam"/>
</dbReference>
<proteinExistence type="inferred from homology"/>
<evidence type="ECO:0000256" key="7">
    <source>
        <dbReference type="ARBA" id="ARBA00022692"/>
    </source>
</evidence>
<dbReference type="GeneID" id="30150283"/>
<dbReference type="InterPro" id="IPR002355">
    <property type="entry name" value="Cu_oxidase_Cu_BS"/>
</dbReference>
<dbReference type="OrthoDB" id="2121828at2759"/>
<dbReference type="STRING" id="984486.A0A1E3QXI8"/>
<dbReference type="Proteomes" id="UP000094336">
    <property type="component" value="Unassembled WGS sequence"/>
</dbReference>
<keyword evidence="22" id="KW-1185">Reference proteome</keyword>
<evidence type="ECO:0000256" key="3">
    <source>
        <dbReference type="ARBA" id="ARBA00010609"/>
    </source>
</evidence>
<dbReference type="InterPro" id="IPR008972">
    <property type="entry name" value="Cupredoxin"/>
</dbReference>
<dbReference type="CDD" id="cd13899">
    <property type="entry name" value="CuRO_3_Fet3p"/>
    <property type="match status" value="1"/>
</dbReference>
<dbReference type="PANTHER" id="PTHR11709:SF361">
    <property type="entry name" value="IRON TRANSPORT MULTICOPPER OXIDASE FET3"/>
    <property type="match status" value="1"/>
</dbReference>
<keyword evidence="11 19" id="KW-1133">Transmembrane helix</keyword>
<dbReference type="CDD" id="cd13877">
    <property type="entry name" value="CuRO_2_Fet3p_like"/>
    <property type="match status" value="1"/>
</dbReference>
<dbReference type="RefSeq" id="XP_018987110.1">
    <property type="nucleotide sequence ID" value="XM_019132430.1"/>
</dbReference>
<keyword evidence="6" id="KW-0410">Iron transport</keyword>
<dbReference type="GO" id="GO:0010106">
    <property type="term" value="P:cellular response to iron ion starvation"/>
    <property type="evidence" value="ECO:0007669"/>
    <property type="project" value="TreeGrafter"/>
</dbReference>
<keyword evidence="7 19" id="KW-0812">Transmembrane</keyword>
<evidence type="ECO:0000256" key="1">
    <source>
        <dbReference type="ARBA" id="ARBA00001935"/>
    </source>
</evidence>
<evidence type="ECO:0000313" key="21">
    <source>
        <dbReference type="EMBL" id="ODQ81782.1"/>
    </source>
</evidence>
<dbReference type="PROSITE" id="PS50181">
    <property type="entry name" value="FBOX"/>
    <property type="match status" value="1"/>
</dbReference>
<evidence type="ECO:0000256" key="17">
    <source>
        <dbReference type="ARBA" id="ARBA00023180"/>
    </source>
</evidence>
<feature type="region of interest" description="Disordered" evidence="18">
    <location>
        <begin position="274"/>
        <end position="309"/>
    </location>
</feature>
<dbReference type="CDD" id="cd13851">
    <property type="entry name" value="CuRO_1_Fet3p"/>
    <property type="match status" value="1"/>
</dbReference>
<keyword evidence="9" id="KW-0732">Signal</keyword>
<reference evidence="22" key="1">
    <citation type="submission" date="2016-05" db="EMBL/GenBank/DDBJ databases">
        <title>Comparative genomics of biotechnologically important yeasts.</title>
        <authorList>
            <consortium name="DOE Joint Genome Institute"/>
            <person name="Riley R."/>
            <person name="Haridas S."/>
            <person name="Wolfe K.H."/>
            <person name="Lopes M.R."/>
            <person name="Hittinger C.T."/>
            <person name="Goker M."/>
            <person name="Salamov A."/>
            <person name="Wisecaver J."/>
            <person name="Long T.M."/>
            <person name="Aerts A.L."/>
            <person name="Barry K."/>
            <person name="Choi C."/>
            <person name="Clum A."/>
            <person name="Coughlan A.Y."/>
            <person name="Deshpande S."/>
            <person name="Douglass A.P."/>
            <person name="Hanson S.J."/>
            <person name="Klenk H.-P."/>
            <person name="Labutti K."/>
            <person name="Lapidus A."/>
            <person name="Lindquist E."/>
            <person name="Lipzen A."/>
            <person name="Meier-Kolthoff J.P."/>
            <person name="Ohm R.A."/>
            <person name="Otillar R.P."/>
            <person name="Pangilinan J."/>
            <person name="Peng Y."/>
            <person name="Rokas A."/>
            <person name="Rosa C.A."/>
            <person name="Scheuner C."/>
            <person name="Sibirny A.A."/>
            <person name="Slot J.C."/>
            <person name="Stielow J.B."/>
            <person name="Sun H."/>
            <person name="Kurtzman C.P."/>
            <person name="Blackwell M."/>
            <person name="Grigoriev I.V."/>
            <person name="Jeffries T.W."/>
        </authorList>
    </citation>
    <scope>NUCLEOTIDE SEQUENCE [LARGE SCALE GENOMIC DNA]</scope>
    <source>
        <strain evidence="22">NRRL Y-12698</strain>
    </source>
</reference>
<keyword evidence="8" id="KW-0479">Metal-binding</keyword>
<dbReference type="PROSITE" id="PS00079">
    <property type="entry name" value="MULTICOPPER_OXIDASE1"/>
    <property type="match status" value="1"/>
</dbReference>
<keyword evidence="12" id="KW-0560">Oxidoreductase</keyword>
<keyword evidence="17" id="KW-0325">Glycoprotein</keyword>
<keyword evidence="5" id="KW-1003">Cell membrane</keyword>
<gene>
    <name evidence="21" type="ORF">BABINDRAFT_6433</name>
</gene>
<dbReference type="Pfam" id="PF00394">
    <property type="entry name" value="Cu-oxidase"/>
    <property type="match status" value="1"/>
</dbReference>
<organism evidence="21 22">
    <name type="scientific">Babjeviella inositovora NRRL Y-12698</name>
    <dbReference type="NCBI Taxonomy" id="984486"/>
    <lineage>
        <taxon>Eukaryota</taxon>
        <taxon>Fungi</taxon>
        <taxon>Dikarya</taxon>
        <taxon>Ascomycota</taxon>
        <taxon>Saccharomycotina</taxon>
        <taxon>Pichiomycetes</taxon>
        <taxon>Serinales incertae sedis</taxon>
        <taxon>Babjeviella</taxon>
    </lineage>
</organism>
<evidence type="ECO:0000256" key="4">
    <source>
        <dbReference type="ARBA" id="ARBA00022448"/>
    </source>
</evidence>
<dbReference type="InterPro" id="IPR033138">
    <property type="entry name" value="Cu_oxidase_CS"/>
</dbReference>
<keyword evidence="4" id="KW-0813">Transport</keyword>
<dbReference type="InterPro" id="IPR036047">
    <property type="entry name" value="F-box-like_dom_sf"/>
</dbReference>
<keyword evidence="10" id="KW-0677">Repeat</keyword>
<evidence type="ECO:0000256" key="9">
    <source>
        <dbReference type="ARBA" id="ARBA00022729"/>
    </source>
</evidence>
<feature type="compositionally biased region" description="Low complexity" evidence="18">
    <location>
        <begin position="351"/>
        <end position="362"/>
    </location>
</feature>
<dbReference type="Pfam" id="PF12937">
    <property type="entry name" value="F-box-like"/>
    <property type="match status" value="1"/>
</dbReference>
<accession>A0A1E3QXI8</accession>
<name>A0A1E3QXI8_9ASCO</name>
<dbReference type="GO" id="GO:0005507">
    <property type="term" value="F:copper ion binding"/>
    <property type="evidence" value="ECO:0007669"/>
    <property type="project" value="InterPro"/>
</dbReference>
<dbReference type="InterPro" id="IPR011707">
    <property type="entry name" value="Cu-oxidase-like_N"/>
</dbReference>
<evidence type="ECO:0000256" key="13">
    <source>
        <dbReference type="ARBA" id="ARBA00023004"/>
    </source>
</evidence>
<dbReference type="GO" id="GO:0033573">
    <property type="term" value="C:high-affinity iron permease complex"/>
    <property type="evidence" value="ECO:0007669"/>
    <property type="project" value="TreeGrafter"/>
</dbReference>
<dbReference type="Pfam" id="PF07732">
    <property type="entry name" value="Cu-oxidase_3"/>
    <property type="match status" value="1"/>
</dbReference>
<dbReference type="InterPro" id="IPR001117">
    <property type="entry name" value="Cu-oxidase_2nd"/>
</dbReference>
<feature type="domain" description="F-box" evidence="20">
    <location>
        <begin position="23"/>
        <end position="69"/>
    </location>
</feature>
<feature type="transmembrane region" description="Helical" evidence="19">
    <location>
        <begin position="1102"/>
        <end position="1125"/>
    </location>
</feature>
<evidence type="ECO:0000256" key="11">
    <source>
        <dbReference type="ARBA" id="ARBA00022989"/>
    </source>
</evidence>
<evidence type="ECO:0000256" key="14">
    <source>
        <dbReference type="ARBA" id="ARBA00023008"/>
    </source>
</evidence>
<dbReference type="SUPFAM" id="SSF49503">
    <property type="entry name" value="Cupredoxins"/>
    <property type="match status" value="3"/>
</dbReference>
<evidence type="ECO:0000256" key="19">
    <source>
        <dbReference type="SAM" id="Phobius"/>
    </source>
</evidence>
<dbReference type="GO" id="GO:0033215">
    <property type="term" value="P:reductive iron assimilation"/>
    <property type="evidence" value="ECO:0007669"/>
    <property type="project" value="TreeGrafter"/>
</dbReference>
<evidence type="ECO:0000259" key="20">
    <source>
        <dbReference type="PROSITE" id="PS50181"/>
    </source>
</evidence>
<dbReference type="PROSITE" id="PS00080">
    <property type="entry name" value="MULTICOPPER_OXIDASE2"/>
    <property type="match status" value="1"/>
</dbReference>
<comment type="cofactor">
    <cofactor evidence="1">
        <name>Cu cation</name>
        <dbReference type="ChEBI" id="CHEBI:23378"/>
    </cofactor>
</comment>
<keyword evidence="16 19" id="KW-0472">Membrane</keyword>
<dbReference type="InterPro" id="IPR044130">
    <property type="entry name" value="CuRO_2_Fet3-like"/>
</dbReference>
<dbReference type="FunFam" id="2.60.40.420:FF:000024">
    <property type="entry name" value="FET5p Multicopper oxidase"/>
    <property type="match status" value="1"/>
</dbReference>
<keyword evidence="13" id="KW-0408">Iron</keyword>
<protein>
    <recommendedName>
        <fullName evidence="20">F-box domain-containing protein</fullName>
    </recommendedName>
</protein>
<evidence type="ECO:0000256" key="6">
    <source>
        <dbReference type="ARBA" id="ARBA00022496"/>
    </source>
</evidence>
<keyword evidence="15" id="KW-0406">Ion transport</keyword>
<dbReference type="FunFam" id="2.60.40.420:FF:000022">
    <property type="entry name" value="FET5p Multicopper oxidase"/>
    <property type="match status" value="1"/>
</dbReference>
<dbReference type="InterPro" id="IPR001810">
    <property type="entry name" value="F-box_dom"/>
</dbReference>
<dbReference type="PANTHER" id="PTHR11709">
    <property type="entry name" value="MULTI-COPPER OXIDASE"/>
    <property type="match status" value="1"/>
</dbReference>
<evidence type="ECO:0000256" key="5">
    <source>
        <dbReference type="ARBA" id="ARBA00022475"/>
    </source>
</evidence>